<feature type="active site" description="Proton acceptor" evidence="12">
    <location>
        <position position="156"/>
    </location>
</feature>
<evidence type="ECO:0000313" key="17">
    <source>
        <dbReference type="EMBL" id="RNA44394.1"/>
    </source>
</evidence>
<dbReference type="CDD" id="cd00091">
    <property type="entry name" value="NUC"/>
    <property type="match status" value="1"/>
</dbReference>
<keyword evidence="6 14" id="KW-0255">Endonuclease</keyword>
<evidence type="ECO:0000256" key="9">
    <source>
        <dbReference type="ARBA" id="ARBA00022946"/>
    </source>
</evidence>
<evidence type="ECO:0000256" key="8">
    <source>
        <dbReference type="ARBA" id="ARBA00022842"/>
    </source>
</evidence>
<dbReference type="PANTHER" id="PTHR13966:SF5">
    <property type="entry name" value="ENDONUCLEASE G, MITOCHONDRIAL"/>
    <property type="match status" value="1"/>
</dbReference>
<reference evidence="17 18" key="1">
    <citation type="journal article" date="2018" name="Sci. Rep.">
        <title>Genomic signatures of local adaptation to the degree of environmental predictability in rotifers.</title>
        <authorList>
            <person name="Franch-Gras L."/>
            <person name="Hahn C."/>
            <person name="Garcia-Roger E.M."/>
            <person name="Carmona M.J."/>
            <person name="Serra M."/>
            <person name="Gomez A."/>
        </authorList>
    </citation>
    <scope>NUCLEOTIDE SEQUENCE [LARGE SCALE GENOMIC DNA]</scope>
    <source>
        <strain evidence="17">HYR1</strain>
    </source>
</reference>
<evidence type="ECO:0000313" key="18">
    <source>
        <dbReference type="Proteomes" id="UP000276133"/>
    </source>
</evidence>
<evidence type="ECO:0000256" key="4">
    <source>
        <dbReference type="ARBA" id="ARBA00022722"/>
    </source>
</evidence>
<dbReference type="GO" id="GO:0005634">
    <property type="term" value="C:nucleus"/>
    <property type="evidence" value="ECO:0007669"/>
    <property type="project" value="TreeGrafter"/>
</dbReference>
<evidence type="ECO:0000256" key="11">
    <source>
        <dbReference type="ARBA" id="ARBA00023157"/>
    </source>
</evidence>
<evidence type="ECO:0000256" key="1">
    <source>
        <dbReference type="ARBA" id="ARBA00001946"/>
    </source>
</evidence>
<evidence type="ECO:0000256" key="14">
    <source>
        <dbReference type="RuleBase" id="RU366055"/>
    </source>
</evidence>
<dbReference type="SMART" id="SM00477">
    <property type="entry name" value="NUC"/>
    <property type="match status" value="1"/>
</dbReference>
<feature type="domain" description="DNA/RNA non-specific endonuclease/pyrophosphatase/phosphodiesterase" evidence="16">
    <location>
        <begin position="90"/>
        <end position="300"/>
    </location>
</feature>
<dbReference type="STRING" id="10195.A0A3M7T8K1"/>
<dbReference type="AlphaFoldDB" id="A0A3M7T8K1"/>
<proteinExistence type="inferred from homology"/>
<protein>
    <recommendedName>
        <fullName evidence="14">Endonuclease</fullName>
        <ecNumber evidence="14">3.1.30.-</ecNumber>
    </recommendedName>
</protein>
<evidence type="ECO:0000256" key="10">
    <source>
        <dbReference type="ARBA" id="ARBA00023128"/>
    </source>
</evidence>
<dbReference type="InterPro" id="IPR044929">
    <property type="entry name" value="DNA/RNA_non-sp_Endonuclease_sf"/>
</dbReference>
<evidence type="ECO:0000256" key="13">
    <source>
        <dbReference type="PIRSR" id="PIRSR640255-2"/>
    </source>
</evidence>
<feature type="domain" description="ENPP1-3/EXOG-like endonuclease/phosphodiesterase" evidence="15">
    <location>
        <begin position="91"/>
        <end position="300"/>
    </location>
</feature>
<keyword evidence="18" id="KW-1185">Reference proteome</keyword>
<dbReference type="InterPro" id="IPR020821">
    <property type="entry name" value="ENPP1-3/EXOG-like_nuc-like"/>
</dbReference>
<dbReference type="SUPFAM" id="SSF54060">
    <property type="entry name" value="His-Me finger endonucleases"/>
    <property type="match status" value="1"/>
</dbReference>
<dbReference type="PANTHER" id="PTHR13966">
    <property type="entry name" value="ENDONUCLEASE RELATED"/>
    <property type="match status" value="1"/>
</dbReference>
<dbReference type="GO" id="GO:0003676">
    <property type="term" value="F:nucleic acid binding"/>
    <property type="evidence" value="ECO:0007669"/>
    <property type="project" value="InterPro"/>
</dbReference>
<comment type="similarity">
    <text evidence="3 14">Belongs to the DNA/RNA non-specific endonuclease family.</text>
</comment>
<dbReference type="EMBL" id="REGN01000111">
    <property type="protein sequence ID" value="RNA44394.1"/>
    <property type="molecule type" value="Genomic_DNA"/>
</dbReference>
<keyword evidence="7 14" id="KW-0378">Hydrolase</keyword>
<organism evidence="17 18">
    <name type="scientific">Brachionus plicatilis</name>
    <name type="common">Marine rotifer</name>
    <name type="synonym">Brachionus muelleri</name>
    <dbReference type="NCBI Taxonomy" id="10195"/>
    <lineage>
        <taxon>Eukaryota</taxon>
        <taxon>Metazoa</taxon>
        <taxon>Spiralia</taxon>
        <taxon>Gnathifera</taxon>
        <taxon>Rotifera</taxon>
        <taxon>Eurotatoria</taxon>
        <taxon>Monogononta</taxon>
        <taxon>Pseudotrocha</taxon>
        <taxon>Ploima</taxon>
        <taxon>Brachionidae</taxon>
        <taxon>Brachionus</taxon>
    </lineage>
</organism>
<evidence type="ECO:0000259" key="16">
    <source>
        <dbReference type="SMART" id="SM00892"/>
    </source>
</evidence>
<dbReference type="InterPro" id="IPR040255">
    <property type="entry name" value="Non-specific_endonuclease"/>
</dbReference>
<evidence type="ECO:0000256" key="2">
    <source>
        <dbReference type="ARBA" id="ARBA00004173"/>
    </source>
</evidence>
<dbReference type="GO" id="GO:0006309">
    <property type="term" value="P:apoptotic DNA fragmentation"/>
    <property type="evidence" value="ECO:0007669"/>
    <property type="project" value="TreeGrafter"/>
</dbReference>
<comment type="caution">
    <text evidence="17">The sequence shown here is derived from an EMBL/GenBank/DDBJ whole genome shotgun (WGS) entry which is preliminary data.</text>
</comment>
<dbReference type="InterPro" id="IPR001604">
    <property type="entry name" value="Endo_G_ENPP1-like_dom"/>
</dbReference>
<evidence type="ECO:0000259" key="15">
    <source>
        <dbReference type="SMART" id="SM00477"/>
    </source>
</evidence>
<evidence type="ECO:0000256" key="12">
    <source>
        <dbReference type="PIRSR" id="PIRSR640255-1"/>
    </source>
</evidence>
<keyword evidence="10" id="KW-0496">Mitochondrion</keyword>
<keyword evidence="5 13" id="KW-0479">Metal-binding</keyword>
<evidence type="ECO:0000256" key="3">
    <source>
        <dbReference type="ARBA" id="ARBA00010052"/>
    </source>
</evidence>
<gene>
    <name evidence="17" type="ORF">BpHYR1_047866</name>
</gene>
<dbReference type="Pfam" id="PF01223">
    <property type="entry name" value="Endonuclease_NS"/>
    <property type="match status" value="1"/>
</dbReference>
<accession>A0A3M7T8K1</accession>
<dbReference type="InterPro" id="IPR018524">
    <property type="entry name" value="DNA/RNA_endonuclease_AS"/>
</dbReference>
<evidence type="ECO:0000256" key="6">
    <source>
        <dbReference type="ARBA" id="ARBA00022759"/>
    </source>
</evidence>
<dbReference type="SMART" id="SM00892">
    <property type="entry name" value="Endonuclease_NS"/>
    <property type="match status" value="1"/>
</dbReference>
<name>A0A3M7T8K1_BRAPC</name>
<dbReference type="FunFam" id="3.40.570.10:FF:000002">
    <property type="entry name" value="Endonuclease G, mitochondrial"/>
    <property type="match status" value="1"/>
</dbReference>
<dbReference type="GO" id="GO:0005743">
    <property type="term" value="C:mitochondrial inner membrane"/>
    <property type="evidence" value="ECO:0007669"/>
    <property type="project" value="TreeGrafter"/>
</dbReference>
<dbReference type="GO" id="GO:0004521">
    <property type="term" value="F:RNA endonuclease activity"/>
    <property type="evidence" value="ECO:0007669"/>
    <property type="project" value="TreeGrafter"/>
</dbReference>
<keyword evidence="11" id="KW-1015">Disulfide bond</keyword>
<dbReference type="Gene3D" id="3.40.570.10">
    <property type="entry name" value="Extracellular Endonuclease, subunit A"/>
    <property type="match status" value="1"/>
</dbReference>
<dbReference type="GO" id="GO:0046872">
    <property type="term" value="F:metal ion binding"/>
    <property type="evidence" value="ECO:0007669"/>
    <property type="project" value="UniProtKB-KW"/>
</dbReference>
<dbReference type="OrthoDB" id="5418055at2759"/>
<dbReference type="GO" id="GO:0000014">
    <property type="term" value="F:single-stranded DNA endodeoxyribonuclease activity"/>
    <property type="evidence" value="ECO:0007669"/>
    <property type="project" value="TreeGrafter"/>
</dbReference>
<evidence type="ECO:0000256" key="7">
    <source>
        <dbReference type="ARBA" id="ARBA00022801"/>
    </source>
</evidence>
<comment type="cofactor">
    <cofactor evidence="1 14">
        <name>Mg(2+)</name>
        <dbReference type="ChEBI" id="CHEBI:18420"/>
    </cofactor>
</comment>
<evidence type="ECO:0000256" key="5">
    <source>
        <dbReference type="ARBA" id="ARBA00022723"/>
    </source>
</evidence>
<comment type="subcellular location">
    <subcellularLocation>
        <location evidence="2">Mitochondrion</location>
    </subcellularLocation>
</comment>
<keyword evidence="4 14" id="KW-0540">Nuclease</keyword>
<dbReference type="InterPro" id="IPR044925">
    <property type="entry name" value="His-Me_finger_sf"/>
</dbReference>
<dbReference type="PROSITE" id="PS01070">
    <property type="entry name" value="NUCLEASE_NON_SPEC"/>
    <property type="match status" value="1"/>
</dbReference>
<keyword evidence="8" id="KW-0460">Magnesium</keyword>
<dbReference type="Proteomes" id="UP000276133">
    <property type="component" value="Unassembled WGS sequence"/>
</dbReference>
<dbReference type="EC" id="3.1.30.-" evidence="14"/>
<sequence>MKKLFIPVLGSFGAGFGLATYLTNKNDIKGILFNSQALKAATVLNPPPGSDIVEYKQTGTLSKDDLALGNINRTQQIMKHGYPSLDNIRIFDNYILSYDRRNRVANWVFEHLSSEKMRSAESVDRGKCEFREDPNIHPYFRSTNQDYKGSGYDRGHLAAAANHRFTQMLMDQTFFLSNMAPQVGKGFNRDKWNELEIEVRKMVKENDNVWVCTGPLYLPKKEADNKFYVRYEVIGPQHVAVPTHFFKVVLCEKKGEYKLFSYVLPNLPCDQSTPLSSYLVPIDSIERAAGFLIFDKMPRKAIKSLNGK</sequence>
<feature type="binding site" evidence="13">
    <location>
        <position position="188"/>
    </location>
    <ligand>
        <name>Mg(2+)</name>
        <dbReference type="ChEBI" id="CHEBI:18420"/>
        <note>catalytic</note>
    </ligand>
</feature>
<keyword evidence="9" id="KW-0809">Transit peptide</keyword>